<gene>
    <name evidence="2" type="ORF">H9738_07570</name>
</gene>
<evidence type="ECO:0000313" key="2">
    <source>
        <dbReference type="EMBL" id="HIX37710.1"/>
    </source>
</evidence>
<reference evidence="2" key="2">
    <citation type="submission" date="2021-04" db="EMBL/GenBank/DDBJ databases">
        <authorList>
            <person name="Gilroy R."/>
        </authorList>
    </citation>
    <scope>NUCLEOTIDE SEQUENCE</scope>
    <source>
        <strain evidence="2">ChiHjej12B11-1927</strain>
    </source>
</reference>
<proteinExistence type="predicted"/>
<feature type="transmembrane region" description="Helical" evidence="1">
    <location>
        <begin position="51"/>
        <end position="69"/>
    </location>
</feature>
<feature type="transmembrane region" description="Helical" evidence="1">
    <location>
        <begin position="12"/>
        <end position="31"/>
    </location>
</feature>
<dbReference type="EMBL" id="DXFG01000151">
    <property type="protein sequence ID" value="HIX37710.1"/>
    <property type="molecule type" value="Genomic_DNA"/>
</dbReference>
<keyword evidence="1" id="KW-0812">Transmembrane</keyword>
<protein>
    <submittedName>
        <fullName evidence="2">Uncharacterized protein</fullName>
    </submittedName>
</protein>
<feature type="transmembrane region" description="Helical" evidence="1">
    <location>
        <begin position="81"/>
        <end position="104"/>
    </location>
</feature>
<organism evidence="2 3">
    <name type="scientific">Candidatus Blautia pullistercoris</name>
    <dbReference type="NCBI Taxonomy" id="2838499"/>
    <lineage>
        <taxon>Bacteria</taxon>
        <taxon>Bacillati</taxon>
        <taxon>Bacillota</taxon>
        <taxon>Clostridia</taxon>
        <taxon>Lachnospirales</taxon>
        <taxon>Lachnospiraceae</taxon>
        <taxon>Blautia</taxon>
    </lineage>
</organism>
<keyword evidence="1" id="KW-0472">Membrane</keyword>
<evidence type="ECO:0000256" key="1">
    <source>
        <dbReference type="SAM" id="Phobius"/>
    </source>
</evidence>
<dbReference type="Proteomes" id="UP000824230">
    <property type="component" value="Unassembled WGS sequence"/>
</dbReference>
<reference evidence="2" key="1">
    <citation type="journal article" date="2021" name="PeerJ">
        <title>Extensive microbial diversity within the chicken gut microbiome revealed by metagenomics and culture.</title>
        <authorList>
            <person name="Gilroy R."/>
            <person name="Ravi A."/>
            <person name="Getino M."/>
            <person name="Pursley I."/>
            <person name="Horton D.L."/>
            <person name="Alikhan N.F."/>
            <person name="Baker D."/>
            <person name="Gharbi K."/>
            <person name="Hall N."/>
            <person name="Watson M."/>
            <person name="Adriaenssens E.M."/>
            <person name="Foster-Nyarko E."/>
            <person name="Jarju S."/>
            <person name="Secka A."/>
            <person name="Antonio M."/>
            <person name="Oren A."/>
            <person name="Chaudhuri R.R."/>
            <person name="La Ragione R."/>
            <person name="Hildebrand F."/>
            <person name="Pallen M.J."/>
        </authorList>
    </citation>
    <scope>NUCLEOTIDE SEQUENCE</scope>
    <source>
        <strain evidence="2">ChiHjej12B11-1927</strain>
    </source>
</reference>
<sequence length="172" mass="20740">MMIQNKNNSKKYMFLFMLILLFTATLLFFIGEKLLPQGWHYVPESAVTVVVILYILWLGVCIVVVRFLLKKIKLHLQGFFNVIAIILTFVAAFFLALFLAWHLFLYSLKFEVKEEQYDQHIALYVKNTFIRPEYRYPHYQYEENWLLMRNLTDDELRDAVQKYGNPDDYYNR</sequence>
<name>A0A9D1VLT6_9FIRM</name>
<dbReference type="AlphaFoldDB" id="A0A9D1VLT6"/>
<comment type="caution">
    <text evidence="2">The sequence shown here is derived from an EMBL/GenBank/DDBJ whole genome shotgun (WGS) entry which is preliminary data.</text>
</comment>
<accession>A0A9D1VLT6</accession>
<keyword evidence="1" id="KW-1133">Transmembrane helix</keyword>
<evidence type="ECO:0000313" key="3">
    <source>
        <dbReference type="Proteomes" id="UP000824230"/>
    </source>
</evidence>